<reference evidence="4" key="1">
    <citation type="submission" date="2018-08" db="EMBL/GenBank/DDBJ databases">
        <title>Mucilaginibacter sp. MYSH2.</title>
        <authorList>
            <person name="Seo T."/>
        </authorList>
    </citation>
    <scope>NUCLEOTIDE SEQUENCE [LARGE SCALE GENOMIC DNA]</scope>
    <source>
        <strain evidence="4">KIRAN</strain>
    </source>
</reference>
<sequence length="644" mass="72827">MVINCILMQKNRTLVKWLCCFALLLPSLKTFANGDKTFAELAKESNAIVRNEETVFTVHAVNSGTTRFKTTITVLNENGDRYATLYVPYDKLSKVTSIEGTSYDRFGKKIKKLKNSDIKDVSAISNISVYEDNRAKIASLEYSVYPYTVEFEYEMTQKNMMFYPRWYPQGAEDVSVEKASLEVQMPAGMPLRYRESNLSQSVAKSSSATQDIYRWEIKGLTPIRREPYGPDFAELVPQVLTAPATFEVEGYQGSMESWKDFGLWINKLNEGRGTLPDETVAKLKQLTANAKTTEEKVRLVYTYMQGKTRYVSIQLGIGGFQPFEASFVDSKGYGDCKALSNYTQAMLSAVGVKSHYALIKAGEGEAGIKVDFPSSQFNHVILCVPMPQDTMWLECTSQTEAAGYNGSFTGDRHALLITPEGGKLVKTTAYGPEENLQVRNVRIKLDETGSGLAKVNTHYTGLQQESRDGIIHRLKPEEQRKWLYERIQAPAFEIEKYTLAQKKDRVPSVTEDLELSLRGCATLSGKRMFVNLNLLSKWTSVPGQKEKRTMEVVRTMAFKDVDTVEIEIPAGYTLEYLPKPMRFNSPFGNYTANVKMDGQRVIYTREMQMGKGRYAPETYSQLVDFYNNIIKADQEKVVLVKNIQ</sequence>
<dbReference type="Gene3D" id="3.10.620.30">
    <property type="match status" value="1"/>
</dbReference>
<dbReference type="EMBL" id="QWGE01000001">
    <property type="protein sequence ID" value="RIJ43003.1"/>
    <property type="molecule type" value="Genomic_DNA"/>
</dbReference>
<gene>
    <name evidence="3" type="ORF">D1627_03980</name>
</gene>
<feature type="signal peptide" evidence="1">
    <location>
        <begin position="1"/>
        <end position="32"/>
    </location>
</feature>
<dbReference type="AlphaFoldDB" id="A0A399SKK6"/>
<organism evidence="3 4">
    <name type="scientific">Pontibacter oryzae</name>
    <dbReference type="NCBI Taxonomy" id="2304593"/>
    <lineage>
        <taxon>Bacteria</taxon>
        <taxon>Pseudomonadati</taxon>
        <taxon>Bacteroidota</taxon>
        <taxon>Cytophagia</taxon>
        <taxon>Cytophagales</taxon>
        <taxon>Hymenobacteraceae</taxon>
        <taxon>Pontibacter</taxon>
    </lineage>
</organism>
<evidence type="ECO:0000256" key="1">
    <source>
        <dbReference type="SAM" id="SignalP"/>
    </source>
</evidence>
<evidence type="ECO:0000259" key="2">
    <source>
        <dbReference type="Pfam" id="PF12969"/>
    </source>
</evidence>
<dbReference type="InterPro" id="IPR038765">
    <property type="entry name" value="Papain-like_cys_pep_sf"/>
</dbReference>
<feature type="domain" description="DUF3857" evidence="2">
    <location>
        <begin position="62"/>
        <end position="223"/>
    </location>
</feature>
<proteinExistence type="predicted"/>
<feature type="chain" id="PRO_5017199649" evidence="1">
    <location>
        <begin position="33"/>
        <end position="644"/>
    </location>
</feature>
<keyword evidence="4" id="KW-1185">Reference proteome</keyword>
<accession>A0A399SKK6</accession>
<dbReference type="Pfam" id="PF12969">
    <property type="entry name" value="DUF3857"/>
    <property type="match status" value="1"/>
</dbReference>
<dbReference type="SUPFAM" id="SSF54001">
    <property type="entry name" value="Cysteine proteinases"/>
    <property type="match status" value="1"/>
</dbReference>
<dbReference type="Gene3D" id="2.60.120.1130">
    <property type="match status" value="1"/>
</dbReference>
<name>A0A399SKK6_9BACT</name>
<evidence type="ECO:0000313" key="3">
    <source>
        <dbReference type="EMBL" id="RIJ43003.1"/>
    </source>
</evidence>
<protein>
    <submittedName>
        <fullName evidence="3">DUF3857 domain-containing protein</fullName>
    </submittedName>
</protein>
<dbReference type="Gene3D" id="2.60.40.3140">
    <property type="match status" value="1"/>
</dbReference>
<keyword evidence="1" id="KW-0732">Signal</keyword>
<evidence type="ECO:0000313" key="4">
    <source>
        <dbReference type="Proteomes" id="UP000266005"/>
    </source>
</evidence>
<comment type="caution">
    <text evidence="3">The sequence shown here is derived from an EMBL/GenBank/DDBJ whole genome shotgun (WGS) entry which is preliminary data.</text>
</comment>
<dbReference type="InterPro" id="IPR024618">
    <property type="entry name" value="DUF3857"/>
</dbReference>
<dbReference type="Proteomes" id="UP000266005">
    <property type="component" value="Unassembled WGS sequence"/>
</dbReference>